<gene>
    <name evidence="2" type="ORF">KY465_15815</name>
</gene>
<proteinExistence type="predicted"/>
<keyword evidence="1" id="KW-0472">Membrane</keyword>
<feature type="transmembrane region" description="Helical" evidence="1">
    <location>
        <begin position="34"/>
        <end position="57"/>
    </location>
</feature>
<accession>A0ABS6WS12</accession>
<feature type="transmembrane region" description="Helical" evidence="1">
    <location>
        <begin position="69"/>
        <end position="91"/>
    </location>
</feature>
<feature type="transmembrane region" description="Helical" evidence="1">
    <location>
        <begin position="195"/>
        <end position="216"/>
    </location>
</feature>
<evidence type="ECO:0000256" key="1">
    <source>
        <dbReference type="SAM" id="Phobius"/>
    </source>
</evidence>
<feature type="transmembrane region" description="Helical" evidence="1">
    <location>
        <begin position="161"/>
        <end position="183"/>
    </location>
</feature>
<organism evidence="2 3">
    <name type="scientific">Pseudohoeflea coraliihabitans</name>
    <dbReference type="NCBI Taxonomy" id="2860393"/>
    <lineage>
        <taxon>Bacteria</taxon>
        <taxon>Pseudomonadati</taxon>
        <taxon>Pseudomonadota</taxon>
        <taxon>Alphaproteobacteria</taxon>
        <taxon>Hyphomicrobiales</taxon>
        <taxon>Rhizobiaceae</taxon>
        <taxon>Pseudohoeflea</taxon>
    </lineage>
</organism>
<sequence>MSKQTTSTGLVWCLIFLVLDAVQAVWFGALLQRHDSFLIGLLVFGLSAAGCIVWVAGRAPAQFVVARRHFGALFGMNVAAAGAWVTYFLALQRIEPAIAFMIFSGMIPLTTILAGWLGFAEGERSRNGIEALGNALLLAGLVFLAYVTLSGRSGFLRDGLASGLVGLLLAFLAGAMIAAMLMFSQRLDRRGMTPVAQFGLRFPLYLLVALIGWQAGWDHKAPASASELSSAVLIGLILLAFPIYAVQRAVALVSSLTLAAIAATGPVLVFALQALEGRVDFAPATSLGLLICLAGALLAAYGAARDFRKARLPVPQ</sequence>
<keyword evidence="1" id="KW-1133">Transmembrane helix</keyword>
<protein>
    <recommendedName>
        <fullName evidence="4">EamA-like transporter family protein</fullName>
    </recommendedName>
</protein>
<feature type="transmembrane region" description="Helical" evidence="1">
    <location>
        <begin position="228"/>
        <end position="246"/>
    </location>
</feature>
<feature type="transmembrane region" description="Helical" evidence="1">
    <location>
        <begin position="253"/>
        <end position="275"/>
    </location>
</feature>
<comment type="caution">
    <text evidence="2">The sequence shown here is derived from an EMBL/GenBank/DDBJ whole genome shotgun (WGS) entry which is preliminary data.</text>
</comment>
<evidence type="ECO:0008006" key="4">
    <source>
        <dbReference type="Google" id="ProtNLM"/>
    </source>
</evidence>
<feature type="transmembrane region" description="Helical" evidence="1">
    <location>
        <begin position="97"/>
        <end position="119"/>
    </location>
</feature>
<keyword evidence="3" id="KW-1185">Reference proteome</keyword>
<dbReference type="EMBL" id="JAHWQX010000004">
    <property type="protein sequence ID" value="MBW3098752.1"/>
    <property type="molecule type" value="Genomic_DNA"/>
</dbReference>
<dbReference type="RefSeq" id="WP_219203068.1">
    <property type="nucleotide sequence ID" value="NZ_JAHWQX010000004.1"/>
</dbReference>
<feature type="transmembrane region" description="Helical" evidence="1">
    <location>
        <begin position="131"/>
        <end position="149"/>
    </location>
</feature>
<feature type="transmembrane region" description="Helical" evidence="1">
    <location>
        <begin position="281"/>
        <end position="304"/>
    </location>
</feature>
<reference evidence="2" key="1">
    <citation type="submission" date="2021-07" db="EMBL/GenBank/DDBJ databases">
        <title>Pseudohoeflea marina sp. nov. a polyhydroxyalcanoate-producing bacterium.</title>
        <authorList>
            <person name="Zheng W."/>
            <person name="Yu S."/>
            <person name="Huang Y."/>
        </authorList>
    </citation>
    <scope>NUCLEOTIDE SEQUENCE</scope>
    <source>
        <strain evidence="2">DP4N28-3</strain>
    </source>
</reference>
<keyword evidence="1" id="KW-0812">Transmembrane</keyword>
<evidence type="ECO:0000313" key="3">
    <source>
        <dbReference type="Proteomes" id="UP001430804"/>
    </source>
</evidence>
<evidence type="ECO:0000313" key="2">
    <source>
        <dbReference type="EMBL" id="MBW3098752.1"/>
    </source>
</evidence>
<dbReference type="Proteomes" id="UP001430804">
    <property type="component" value="Unassembled WGS sequence"/>
</dbReference>
<name>A0ABS6WS12_9HYPH</name>